<dbReference type="InterPro" id="IPR027417">
    <property type="entry name" value="P-loop_NTPase"/>
</dbReference>
<organism evidence="12 13">
    <name type="scientific">Escallonia herrerae</name>
    <dbReference type="NCBI Taxonomy" id="1293975"/>
    <lineage>
        <taxon>Eukaryota</taxon>
        <taxon>Viridiplantae</taxon>
        <taxon>Streptophyta</taxon>
        <taxon>Embryophyta</taxon>
        <taxon>Tracheophyta</taxon>
        <taxon>Spermatophyta</taxon>
        <taxon>Magnoliopsida</taxon>
        <taxon>eudicotyledons</taxon>
        <taxon>Gunneridae</taxon>
        <taxon>Pentapetalae</taxon>
        <taxon>asterids</taxon>
        <taxon>campanulids</taxon>
        <taxon>Escalloniales</taxon>
        <taxon>Escalloniaceae</taxon>
        <taxon>Escallonia</taxon>
    </lineage>
</organism>
<evidence type="ECO:0000256" key="4">
    <source>
        <dbReference type="ARBA" id="ARBA00022553"/>
    </source>
</evidence>
<keyword evidence="5 10" id="KW-0812">Transmembrane</keyword>
<dbReference type="Pfam" id="PF19055">
    <property type="entry name" value="ABC2_membrane_7"/>
    <property type="match status" value="1"/>
</dbReference>
<dbReference type="SUPFAM" id="SSF52540">
    <property type="entry name" value="P-loop containing nucleoside triphosphate hydrolases"/>
    <property type="match status" value="2"/>
</dbReference>
<proteinExistence type="inferred from homology"/>
<feature type="transmembrane region" description="Helical" evidence="10">
    <location>
        <begin position="928"/>
        <end position="953"/>
    </location>
</feature>
<evidence type="ECO:0000256" key="6">
    <source>
        <dbReference type="ARBA" id="ARBA00022741"/>
    </source>
</evidence>
<dbReference type="EMBL" id="JAVXUP010002987">
    <property type="protein sequence ID" value="KAK3000528.1"/>
    <property type="molecule type" value="Genomic_DNA"/>
</dbReference>
<comment type="caution">
    <text evidence="12">The sequence shown here is derived from an EMBL/GenBank/DDBJ whole genome shotgun (WGS) entry which is preliminary data.</text>
</comment>
<dbReference type="Proteomes" id="UP001188597">
    <property type="component" value="Unassembled WGS sequence"/>
</dbReference>
<dbReference type="GO" id="GO:0009651">
    <property type="term" value="P:response to salt stress"/>
    <property type="evidence" value="ECO:0007669"/>
    <property type="project" value="UniProtKB-ARBA"/>
</dbReference>
<dbReference type="CDD" id="cd03213">
    <property type="entry name" value="ABCG_EPDR"/>
    <property type="match status" value="2"/>
</dbReference>
<dbReference type="PANTHER" id="PTHR48042">
    <property type="entry name" value="ABC TRANSPORTER G FAMILY MEMBER 11"/>
    <property type="match status" value="1"/>
</dbReference>
<dbReference type="GO" id="GO:0016887">
    <property type="term" value="F:ATP hydrolysis activity"/>
    <property type="evidence" value="ECO:0007669"/>
    <property type="project" value="InterPro"/>
</dbReference>
<feature type="domain" description="ABC transporter" evidence="11">
    <location>
        <begin position="596"/>
        <end position="825"/>
    </location>
</feature>
<dbReference type="PANTHER" id="PTHR48042:SF18">
    <property type="entry name" value="ABC TRANSPORTER G FAMILY MEMBER 12"/>
    <property type="match status" value="1"/>
</dbReference>
<reference evidence="12" key="1">
    <citation type="submission" date="2022-12" db="EMBL/GenBank/DDBJ databases">
        <title>Draft genome assemblies for two species of Escallonia (Escalloniales).</title>
        <authorList>
            <person name="Chanderbali A."/>
            <person name="Dervinis C."/>
            <person name="Anghel I."/>
            <person name="Soltis D."/>
            <person name="Soltis P."/>
            <person name="Zapata F."/>
        </authorList>
    </citation>
    <scope>NUCLEOTIDE SEQUENCE</scope>
    <source>
        <strain evidence="12">UCBG64.0493</strain>
        <tissue evidence="12">Leaf</tissue>
    </source>
</reference>
<keyword evidence="3" id="KW-0813">Transport</keyword>
<dbReference type="FunFam" id="3.40.50.300:FF:000504">
    <property type="entry name" value="ABC transporter G family member 11"/>
    <property type="match status" value="1"/>
</dbReference>
<feature type="non-terminal residue" evidence="12">
    <location>
        <position position="1"/>
    </location>
</feature>
<evidence type="ECO:0000313" key="13">
    <source>
        <dbReference type="Proteomes" id="UP001188597"/>
    </source>
</evidence>
<keyword evidence="7" id="KW-0067">ATP-binding</keyword>
<dbReference type="Pfam" id="PF01061">
    <property type="entry name" value="ABC2_membrane"/>
    <property type="match status" value="2"/>
</dbReference>
<dbReference type="AlphaFoldDB" id="A0AA88V4Z4"/>
<name>A0AA88V4Z4_9ASTE</name>
<feature type="transmembrane region" description="Helical" evidence="10">
    <location>
        <begin position="357"/>
        <end position="378"/>
    </location>
</feature>
<keyword evidence="13" id="KW-1185">Reference proteome</keyword>
<sequence length="989" mass="108052">GEAESIGGNEGVAYLVWEDLTVVLPNFGHGPTKRLLHGLSGYAEPGRIMAIMGPSGSGKSTLLDALAGRLSTNVVMTGNILLNGNKRRLNYGVVAYVTQDDVLLGTLTVRENITYSAHLRLPTTLTKEEVQEIVEGTIMEMGLEYCADRLIGNWHLRGISGGEKKRVSIALEILVRPRLLFLDEPTSGLDSASAFFVVQALKSVARDGRTPSSEVFALFYDLFLLSDGETVSFGEAKVAIKFFAEAGFACPSRRNPSDHFLRCINSDFDIVTATFKGSQRTRETQKTSDPLSIMATAQIKAMLVEKYKRSDYSANARSRMLELSTIVEASSGSQAGWWKQLCTLTRRSFVNMSRDMGYYWVRIIIYIFVSLCVGTIYYDVGTGYTAILAQGACGGFITGFMTFMSIGGFPSFIEEMRVFYRERLNGYYGVAVFILSNFLSSFPYLVAVAFTTGTITYYMVKFGQRVSHYVYFCLNLFGCISVVESCMMIVASLVPNFLMGIITGAGVLGIMMLTAGFFRLLPDLPKPGAYKNDMIGLVFDPLVPSNPKLKGEDGARELLIVNMEIEVAEAAVAADIGSAAGGDLEKGVISDGAAYLAWEELTVVLPNFGNGPTRRLLNGLTGYAQPGRIMAIMGPSGSGKSTLLDSLAGRLSGNAVMTGNAYVTQEDILLGTLTVKETITYSAQLRLPGNMTRDQVNEIVEGTIMEMGLQDCADQLIGNWHLRGISGGEKKRLGIALEILTRPSLLFLDEPTSGLDSASAFFVVQALRNVCCDGRTIISSIHQPSSEVFALFNDLFLLSGGETVYFGEAKKALEFFADSGFPCPSKRNPSDHFLRCINSDFDSVNATLMGSNRIPVQNIQSSSGPFFNLATAEIKARLVERYKSSEYAKEARCKEGLHMETTIGSQATWSKQLCTLTRRSFVNMCRDFGYYWLRIVVYLAVSFCVGTVFFDIGTSYNAILARGACGGFISGFMTFMSIGGFPSFIEEMK</sequence>
<evidence type="ECO:0000256" key="2">
    <source>
        <dbReference type="ARBA" id="ARBA00005814"/>
    </source>
</evidence>
<accession>A0AA88V4Z4</accession>
<feature type="transmembrane region" description="Helical" evidence="10">
    <location>
        <begin position="959"/>
        <end position="985"/>
    </location>
</feature>
<dbReference type="InterPro" id="IPR043926">
    <property type="entry name" value="ABCG_dom"/>
</dbReference>
<feature type="transmembrane region" description="Helical" evidence="10">
    <location>
        <begin position="497"/>
        <end position="521"/>
    </location>
</feature>
<dbReference type="GO" id="GO:0016020">
    <property type="term" value="C:membrane"/>
    <property type="evidence" value="ECO:0007669"/>
    <property type="project" value="UniProtKB-SubCell"/>
</dbReference>
<keyword evidence="9 10" id="KW-0472">Membrane</keyword>
<evidence type="ECO:0000256" key="9">
    <source>
        <dbReference type="ARBA" id="ARBA00023136"/>
    </source>
</evidence>
<evidence type="ECO:0000256" key="8">
    <source>
        <dbReference type="ARBA" id="ARBA00022989"/>
    </source>
</evidence>
<evidence type="ECO:0000256" key="10">
    <source>
        <dbReference type="SAM" id="Phobius"/>
    </source>
</evidence>
<dbReference type="InterPro" id="IPR003439">
    <property type="entry name" value="ABC_transporter-like_ATP-bd"/>
</dbReference>
<comment type="similarity">
    <text evidence="2">Belongs to the ABC transporter superfamily. ABCG family. Eye pigment precursor importer (TC 3.A.1.204) subfamily.</text>
</comment>
<protein>
    <recommendedName>
        <fullName evidence="11">ABC transporter domain-containing protein</fullName>
    </recommendedName>
</protein>
<dbReference type="InterPro" id="IPR052215">
    <property type="entry name" value="Plant_ABCG"/>
</dbReference>
<feature type="transmembrane region" description="Helical" evidence="10">
    <location>
        <begin position="426"/>
        <end position="457"/>
    </location>
</feature>
<dbReference type="PROSITE" id="PS50893">
    <property type="entry name" value="ABC_TRANSPORTER_2"/>
    <property type="match status" value="2"/>
</dbReference>
<dbReference type="PROSITE" id="PS00211">
    <property type="entry name" value="ABC_TRANSPORTER_1"/>
    <property type="match status" value="2"/>
</dbReference>
<feature type="transmembrane region" description="Helical" evidence="10">
    <location>
        <begin position="469"/>
        <end position="491"/>
    </location>
</feature>
<gene>
    <name evidence="12" type="ORF">RJ639_022084</name>
</gene>
<dbReference type="InterPro" id="IPR003593">
    <property type="entry name" value="AAA+_ATPase"/>
</dbReference>
<feature type="domain" description="ABC transporter" evidence="11">
    <location>
        <begin position="15"/>
        <end position="252"/>
    </location>
</feature>
<dbReference type="SMART" id="SM00382">
    <property type="entry name" value="AAA"/>
    <property type="match status" value="2"/>
</dbReference>
<dbReference type="GO" id="GO:0005524">
    <property type="term" value="F:ATP binding"/>
    <property type="evidence" value="ECO:0007669"/>
    <property type="project" value="UniProtKB-KW"/>
</dbReference>
<dbReference type="InterPro" id="IPR017871">
    <property type="entry name" value="ABC_transporter-like_CS"/>
</dbReference>
<keyword evidence="8 10" id="KW-1133">Transmembrane helix</keyword>
<dbReference type="Gene3D" id="3.40.50.300">
    <property type="entry name" value="P-loop containing nucleotide triphosphate hydrolases"/>
    <property type="match status" value="2"/>
</dbReference>
<evidence type="ECO:0000313" key="12">
    <source>
        <dbReference type="EMBL" id="KAK3000528.1"/>
    </source>
</evidence>
<evidence type="ECO:0000256" key="5">
    <source>
        <dbReference type="ARBA" id="ARBA00022692"/>
    </source>
</evidence>
<feature type="non-terminal residue" evidence="12">
    <location>
        <position position="989"/>
    </location>
</feature>
<keyword evidence="6" id="KW-0547">Nucleotide-binding</keyword>
<evidence type="ECO:0000256" key="3">
    <source>
        <dbReference type="ARBA" id="ARBA00022448"/>
    </source>
</evidence>
<dbReference type="Pfam" id="PF00005">
    <property type="entry name" value="ABC_tran"/>
    <property type="match status" value="2"/>
</dbReference>
<dbReference type="InterPro" id="IPR013525">
    <property type="entry name" value="ABC2_TM"/>
</dbReference>
<keyword evidence="4" id="KW-0597">Phosphoprotein</keyword>
<comment type="subcellular location">
    <subcellularLocation>
        <location evidence="1">Membrane</location>
        <topology evidence="1">Multi-pass membrane protein</topology>
    </subcellularLocation>
</comment>
<feature type="transmembrane region" description="Helical" evidence="10">
    <location>
        <begin position="385"/>
        <end position="406"/>
    </location>
</feature>
<dbReference type="GO" id="GO:0140359">
    <property type="term" value="F:ABC-type transporter activity"/>
    <property type="evidence" value="ECO:0007669"/>
    <property type="project" value="InterPro"/>
</dbReference>
<evidence type="ECO:0000256" key="1">
    <source>
        <dbReference type="ARBA" id="ARBA00004141"/>
    </source>
</evidence>
<evidence type="ECO:0000256" key="7">
    <source>
        <dbReference type="ARBA" id="ARBA00022840"/>
    </source>
</evidence>
<evidence type="ECO:0000259" key="11">
    <source>
        <dbReference type="PROSITE" id="PS50893"/>
    </source>
</evidence>